<keyword evidence="5 7" id="KW-1133">Transmembrane helix</keyword>
<feature type="domain" description="Phosphatidic acid phosphatase type 2/haloperoxidase" evidence="8">
    <location>
        <begin position="57"/>
        <end position="167"/>
    </location>
</feature>
<keyword evidence="6 7" id="KW-0472">Membrane</keyword>
<feature type="transmembrane region" description="Helical" evidence="7">
    <location>
        <begin position="56"/>
        <end position="76"/>
    </location>
</feature>
<comment type="caution">
    <text evidence="9">The sequence shown here is derived from an EMBL/GenBank/DDBJ whole genome shotgun (WGS) entry which is preliminary data.</text>
</comment>
<evidence type="ECO:0000313" key="9">
    <source>
        <dbReference type="EMBL" id="MPQ43615.1"/>
    </source>
</evidence>
<sequence>MEFIQNLDTYILFWIQNNIHSNIMNKFMSFITSLSNLGVLWILLSLFLLCKKKFRIIGILTLFAIILNTILGEGLLKHIAQRPRPFNTLSTLNIIITKPKGFSFPSGHTSTAFAAAFMLSYYFKKYKLPIFILAIFTGLSRIYLLVHYPSDVICGVILGFISFSIIMYLYKRTILHIKYPIKIK</sequence>
<dbReference type="EMBL" id="WHJC01000086">
    <property type="protein sequence ID" value="MPQ43615.1"/>
    <property type="molecule type" value="Genomic_DNA"/>
</dbReference>
<dbReference type="InterPro" id="IPR036938">
    <property type="entry name" value="PAP2/HPO_sf"/>
</dbReference>
<dbReference type="GO" id="GO:0016787">
    <property type="term" value="F:hydrolase activity"/>
    <property type="evidence" value="ECO:0007669"/>
    <property type="project" value="UniProtKB-KW"/>
</dbReference>
<evidence type="ECO:0000256" key="4">
    <source>
        <dbReference type="ARBA" id="ARBA00022801"/>
    </source>
</evidence>
<accession>A0A6I1MJQ5</accession>
<evidence type="ECO:0000313" key="10">
    <source>
        <dbReference type="Proteomes" id="UP000430345"/>
    </source>
</evidence>
<evidence type="ECO:0000256" key="7">
    <source>
        <dbReference type="SAM" id="Phobius"/>
    </source>
</evidence>
<protein>
    <submittedName>
        <fullName evidence="9">Phosphatase PAP2 family protein</fullName>
    </submittedName>
</protein>
<dbReference type="InterPro" id="IPR000326">
    <property type="entry name" value="PAP2/HPO"/>
</dbReference>
<comment type="subcellular location">
    <subcellularLocation>
        <location evidence="1">Cell membrane</location>
        <topology evidence="1">Multi-pass membrane protein</topology>
    </subcellularLocation>
</comment>
<keyword evidence="3 7" id="KW-0812">Transmembrane</keyword>
<evidence type="ECO:0000256" key="1">
    <source>
        <dbReference type="ARBA" id="ARBA00004651"/>
    </source>
</evidence>
<feature type="transmembrane region" description="Helical" evidence="7">
    <location>
        <begin position="130"/>
        <end position="146"/>
    </location>
</feature>
<evidence type="ECO:0000256" key="2">
    <source>
        <dbReference type="ARBA" id="ARBA00022475"/>
    </source>
</evidence>
<dbReference type="SMART" id="SM00014">
    <property type="entry name" value="acidPPc"/>
    <property type="match status" value="1"/>
</dbReference>
<gene>
    <name evidence="9" type="ORF">GBZ86_07570</name>
</gene>
<dbReference type="SUPFAM" id="SSF48317">
    <property type="entry name" value="Acid phosphatase/Vanadium-dependent haloperoxidase"/>
    <property type="match status" value="1"/>
</dbReference>
<dbReference type="RefSeq" id="WP_152889294.1">
    <property type="nucleotide sequence ID" value="NZ_WHJC01000086.1"/>
</dbReference>
<dbReference type="Proteomes" id="UP000430345">
    <property type="component" value="Unassembled WGS sequence"/>
</dbReference>
<feature type="transmembrane region" description="Helical" evidence="7">
    <location>
        <begin position="102"/>
        <end position="123"/>
    </location>
</feature>
<dbReference type="AlphaFoldDB" id="A0A6I1MJQ5"/>
<evidence type="ECO:0000256" key="3">
    <source>
        <dbReference type="ARBA" id="ARBA00022692"/>
    </source>
</evidence>
<dbReference type="PANTHER" id="PTHR14969:SF62">
    <property type="entry name" value="DECAPRENYLPHOSPHORYL-5-PHOSPHORIBOSE PHOSPHATASE RV3807C-RELATED"/>
    <property type="match status" value="1"/>
</dbReference>
<reference evidence="9 10" key="1">
    <citation type="submission" date="2019-10" db="EMBL/GenBank/DDBJ databases">
        <title>The Genome Sequence of Clostridium tarantellae Isolated from Fish Brain.</title>
        <authorList>
            <person name="Bano L."/>
            <person name="Kiel M."/>
            <person name="Sales G."/>
            <person name="Doxey A.C."/>
            <person name="Mansfield M.J."/>
            <person name="Schiavone M."/>
            <person name="Rossetto O."/>
            <person name="Pirazzini M."/>
            <person name="Dobrindt U."/>
            <person name="Montecucco C."/>
        </authorList>
    </citation>
    <scope>NUCLEOTIDE SEQUENCE [LARGE SCALE GENOMIC DNA]</scope>
    <source>
        <strain evidence="9 10">DSM 3997</strain>
    </source>
</reference>
<evidence type="ECO:0000259" key="8">
    <source>
        <dbReference type="SMART" id="SM00014"/>
    </source>
</evidence>
<dbReference type="OrthoDB" id="9789113at2"/>
<feature type="transmembrane region" description="Helical" evidence="7">
    <location>
        <begin position="27"/>
        <end position="49"/>
    </location>
</feature>
<dbReference type="Pfam" id="PF01569">
    <property type="entry name" value="PAP2"/>
    <property type="match status" value="1"/>
</dbReference>
<dbReference type="Gene3D" id="1.20.144.10">
    <property type="entry name" value="Phosphatidic acid phosphatase type 2/haloperoxidase"/>
    <property type="match status" value="2"/>
</dbReference>
<keyword evidence="10" id="KW-1185">Reference proteome</keyword>
<keyword evidence="4" id="KW-0378">Hydrolase</keyword>
<keyword evidence="2" id="KW-1003">Cell membrane</keyword>
<name>A0A6I1MJQ5_9CLOT</name>
<feature type="transmembrane region" description="Helical" evidence="7">
    <location>
        <begin position="152"/>
        <end position="170"/>
    </location>
</feature>
<organism evidence="9 10">
    <name type="scientific">Clostridium tarantellae</name>
    <dbReference type="NCBI Taxonomy" id="39493"/>
    <lineage>
        <taxon>Bacteria</taxon>
        <taxon>Bacillati</taxon>
        <taxon>Bacillota</taxon>
        <taxon>Clostridia</taxon>
        <taxon>Eubacteriales</taxon>
        <taxon>Clostridiaceae</taxon>
        <taxon>Clostridium</taxon>
    </lineage>
</organism>
<dbReference type="GO" id="GO:0005886">
    <property type="term" value="C:plasma membrane"/>
    <property type="evidence" value="ECO:0007669"/>
    <property type="project" value="UniProtKB-SubCell"/>
</dbReference>
<evidence type="ECO:0000256" key="5">
    <source>
        <dbReference type="ARBA" id="ARBA00022989"/>
    </source>
</evidence>
<dbReference type="PANTHER" id="PTHR14969">
    <property type="entry name" value="SPHINGOSINE-1-PHOSPHATE PHOSPHOHYDROLASE"/>
    <property type="match status" value="1"/>
</dbReference>
<evidence type="ECO:0000256" key="6">
    <source>
        <dbReference type="ARBA" id="ARBA00023136"/>
    </source>
</evidence>
<proteinExistence type="predicted"/>